<dbReference type="GO" id="GO:0016787">
    <property type="term" value="F:hydrolase activity"/>
    <property type="evidence" value="ECO:0007669"/>
    <property type="project" value="UniProtKB-KW"/>
</dbReference>
<dbReference type="SUPFAM" id="SSF53474">
    <property type="entry name" value="alpha/beta-Hydrolases"/>
    <property type="match status" value="1"/>
</dbReference>
<dbReference type="PANTHER" id="PTHR43798">
    <property type="entry name" value="MONOACYLGLYCEROL LIPASE"/>
    <property type="match status" value="1"/>
</dbReference>
<dbReference type="InterPro" id="IPR000073">
    <property type="entry name" value="AB_hydrolase_1"/>
</dbReference>
<dbReference type="EMBL" id="CP163435">
    <property type="protein sequence ID" value="XDQ25090.1"/>
    <property type="molecule type" value="Genomic_DNA"/>
</dbReference>
<dbReference type="InterPro" id="IPR029058">
    <property type="entry name" value="AB_hydrolase_fold"/>
</dbReference>
<dbReference type="RefSeq" id="WP_369232319.1">
    <property type="nucleotide sequence ID" value="NZ_CP163435.1"/>
</dbReference>
<organism evidence="2">
    <name type="scientific">Streptomyces sp. R21</name>
    <dbReference type="NCBI Taxonomy" id="3238627"/>
    <lineage>
        <taxon>Bacteria</taxon>
        <taxon>Bacillati</taxon>
        <taxon>Actinomycetota</taxon>
        <taxon>Actinomycetes</taxon>
        <taxon>Kitasatosporales</taxon>
        <taxon>Streptomycetaceae</taxon>
        <taxon>Streptomyces</taxon>
    </lineage>
</organism>
<dbReference type="GO" id="GO:0016020">
    <property type="term" value="C:membrane"/>
    <property type="evidence" value="ECO:0007669"/>
    <property type="project" value="TreeGrafter"/>
</dbReference>
<evidence type="ECO:0000259" key="1">
    <source>
        <dbReference type="Pfam" id="PF12697"/>
    </source>
</evidence>
<feature type="domain" description="AB hydrolase-1" evidence="1">
    <location>
        <begin position="25"/>
        <end position="263"/>
    </location>
</feature>
<dbReference type="PANTHER" id="PTHR43798:SF33">
    <property type="entry name" value="HYDROLASE, PUTATIVE (AFU_ORTHOLOGUE AFUA_2G14860)-RELATED"/>
    <property type="match status" value="1"/>
</dbReference>
<gene>
    <name evidence="2" type="ORF">AB5J56_10535</name>
</gene>
<dbReference type="AlphaFoldDB" id="A0AB39P326"/>
<reference evidence="2" key="1">
    <citation type="submission" date="2024-07" db="EMBL/GenBank/DDBJ databases">
        <authorList>
            <person name="Yu S.T."/>
        </authorList>
    </citation>
    <scope>NUCLEOTIDE SEQUENCE</scope>
    <source>
        <strain evidence="2">R21</strain>
    </source>
</reference>
<accession>A0AB39P326</accession>
<dbReference type="Gene3D" id="3.40.50.1820">
    <property type="entry name" value="alpha/beta hydrolase"/>
    <property type="match status" value="1"/>
</dbReference>
<dbReference type="PRINTS" id="PR00111">
    <property type="entry name" value="ABHYDROLASE"/>
</dbReference>
<proteinExistence type="predicted"/>
<evidence type="ECO:0000313" key="2">
    <source>
        <dbReference type="EMBL" id="XDQ25090.1"/>
    </source>
</evidence>
<dbReference type="Pfam" id="PF12697">
    <property type="entry name" value="Abhydrolase_6"/>
    <property type="match status" value="1"/>
</dbReference>
<sequence>MRLTVPTPLGDIAVRRHGEPGASAVLLLHANPGDGRDFDAVLPALADRHLTFVVDWPGFGDSTVSEPRLVTPERLVEVAERVLDVLAAEQGVRRIAVVGNSVGGYVACRLAEGRHARAVVALVLVDPAGFTRQNALTRWFCREVMGRPARARRLVVPMARAYLGGLRTPSARATYRRARQLPWSGERLAVHSAIWRGLADPGFGLRDPAALRIPVLLLWGSRDPVVPALLDGRRARRVLPAGTVSVVLPTAHEPYNERPDLFLRHTLRFLKDPSGVSTFTSS</sequence>
<keyword evidence="2" id="KW-0378">Hydrolase</keyword>
<protein>
    <submittedName>
        <fullName evidence="2">Alpha/beta fold hydrolase</fullName>
    </submittedName>
</protein>
<dbReference type="InterPro" id="IPR050266">
    <property type="entry name" value="AB_hydrolase_sf"/>
</dbReference>
<name>A0AB39P326_9ACTN</name>